<evidence type="ECO:0000313" key="7">
    <source>
        <dbReference type="EMBL" id="PFH50901.1"/>
    </source>
</evidence>
<sequence length="339" mass="37647">MDCSGDFRQISGSHLKSQPKSIGVPVTFITGKFAGCAVRTELHEIQKAKLGRKYAKVDRRPLDPPPIVLLKYFITKNAGARDESGTEVEDYQTISNVGVMCSLDLFPVPGSLFDPDDTAPSPQLGFNPSCVLPSSSRESELTYYPLHPFNTTPNPAEVPPFQIPRRQPMLKTITSEELPNDVIHRLHNHLVTESSKLTPALVGEKFVEPVLVDYMGKPSLMFVFGDLAVQREGTFILRYRAFDIRSTVAGPDSYPILAECYGGPFRVYSTRDFPGLQASTELTKSVARYGVRVTMRDSERKPKRRSVQRGDSPNQSSDEEESSEVNKGTTEEKGVNSTR</sequence>
<feature type="region of interest" description="Disordered" evidence="5">
    <location>
        <begin position="293"/>
        <end position="339"/>
    </location>
</feature>
<dbReference type="PANTHER" id="PTHR33572:SF3">
    <property type="entry name" value="VELVET COMPLEX SUBUNIT B"/>
    <property type="match status" value="1"/>
</dbReference>
<accession>A0A2A9NRF4</accession>
<keyword evidence="3" id="KW-0804">Transcription</keyword>
<evidence type="ECO:0000256" key="4">
    <source>
        <dbReference type="ARBA" id="ARBA00023242"/>
    </source>
</evidence>
<feature type="compositionally biased region" description="Basic and acidic residues" evidence="5">
    <location>
        <begin position="329"/>
        <end position="339"/>
    </location>
</feature>
<dbReference type="OrthoDB" id="5599552at2759"/>
<gene>
    <name evidence="7" type="ORF">AMATHDRAFT_75289</name>
</gene>
<dbReference type="PANTHER" id="PTHR33572">
    <property type="entry name" value="SPORE DEVELOPMENT REGULATOR VOSA"/>
    <property type="match status" value="1"/>
</dbReference>
<name>A0A2A9NRF4_9AGAR</name>
<keyword evidence="2" id="KW-0805">Transcription regulation</keyword>
<dbReference type="AlphaFoldDB" id="A0A2A9NRF4"/>
<dbReference type="InterPro" id="IPR038491">
    <property type="entry name" value="Velvet_dom_sf"/>
</dbReference>
<feature type="domain" description="Velvet" evidence="6">
    <location>
        <begin position="35"/>
        <end position="296"/>
    </location>
</feature>
<evidence type="ECO:0000313" key="8">
    <source>
        <dbReference type="Proteomes" id="UP000242287"/>
    </source>
</evidence>
<protein>
    <recommendedName>
        <fullName evidence="6">Velvet domain-containing protein</fullName>
    </recommendedName>
</protein>
<keyword evidence="4" id="KW-0539">Nucleus</keyword>
<dbReference type="STRING" id="703135.A0A2A9NRF4"/>
<dbReference type="InterPro" id="IPR021740">
    <property type="entry name" value="Velvet"/>
</dbReference>
<organism evidence="7 8">
    <name type="scientific">Amanita thiersii Skay4041</name>
    <dbReference type="NCBI Taxonomy" id="703135"/>
    <lineage>
        <taxon>Eukaryota</taxon>
        <taxon>Fungi</taxon>
        <taxon>Dikarya</taxon>
        <taxon>Basidiomycota</taxon>
        <taxon>Agaricomycotina</taxon>
        <taxon>Agaricomycetes</taxon>
        <taxon>Agaricomycetidae</taxon>
        <taxon>Agaricales</taxon>
        <taxon>Pluteineae</taxon>
        <taxon>Amanitaceae</taxon>
        <taxon>Amanita</taxon>
    </lineage>
</organism>
<evidence type="ECO:0000256" key="3">
    <source>
        <dbReference type="ARBA" id="ARBA00023163"/>
    </source>
</evidence>
<evidence type="ECO:0000256" key="5">
    <source>
        <dbReference type="SAM" id="MobiDB-lite"/>
    </source>
</evidence>
<dbReference type="GO" id="GO:0005634">
    <property type="term" value="C:nucleus"/>
    <property type="evidence" value="ECO:0007669"/>
    <property type="project" value="UniProtKB-SubCell"/>
</dbReference>
<keyword evidence="8" id="KW-1185">Reference proteome</keyword>
<proteinExistence type="predicted"/>
<comment type="subcellular location">
    <subcellularLocation>
        <location evidence="1">Nucleus</location>
    </subcellularLocation>
</comment>
<evidence type="ECO:0000256" key="1">
    <source>
        <dbReference type="ARBA" id="ARBA00004123"/>
    </source>
</evidence>
<dbReference type="InterPro" id="IPR037525">
    <property type="entry name" value="Velvet_dom"/>
</dbReference>
<dbReference type="Proteomes" id="UP000242287">
    <property type="component" value="Unassembled WGS sequence"/>
</dbReference>
<evidence type="ECO:0000259" key="6">
    <source>
        <dbReference type="PROSITE" id="PS51821"/>
    </source>
</evidence>
<dbReference type="Pfam" id="PF11754">
    <property type="entry name" value="Velvet"/>
    <property type="match status" value="1"/>
</dbReference>
<evidence type="ECO:0000256" key="2">
    <source>
        <dbReference type="ARBA" id="ARBA00023015"/>
    </source>
</evidence>
<dbReference type="Gene3D" id="2.60.40.3960">
    <property type="entry name" value="Velvet domain"/>
    <property type="match status" value="1"/>
</dbReference>
<dbReference type="PROSITE" id="PS51821">
    <property type="entry name" value="VELVET"/>
    <property type="match status" value="1"/>
</dbReference>
<dbReference type="EMBL" id="KZ301995">
    <property type="protein sequence ID" value="PFH50901.1"/>
    <property type="molecule type" value="Genomic_DNA"/>
</dbReference>
<reference evidence="7 8" key="1">
    <citation type="submission" date="2014-02" db="EMBL/GenBank/DDBJ databases">
        <title>Transposable element dynamics among asymbiotic and ectomycorrhizal Amanita fungi.</title>
        <authorList>
            <consortium name="DOE Joint Genome Institute"/>
            <person name="Hess J."/>
            <person name="Skrede I."/>
            <person name="Wolfe B."/>
            <person name="LaButti K."/>
            <person name="Ohm R.A."/>
            <person name="Grigoriev I.V."/>
            <person name="Pringle A."/>
        </authorList>
    </citation>
    <scope>NUCLEOTIDE SEQUENCE [LARGE SCALE GENOMIC DNA]</scope>
    <source>
        <strain evidence="7 8">SKay4041</strain>
    </source>
</reference>